<dbReference type="Proteomes" id="UP001630127">
    <property type="component" value="Unassembled WGS sequence"/>
</dbReference>
<comment type="caution">
    <text evidence="3">The sequence shown here is derived from an EMBL/GenBank/DDBJ whole genome shotgun (WGS) entry which is preliminary data.</text>
</comment>
<protein>
    <recommendedName>
        <fullName evidence="5">Protein E6-like</fullName>
    </recommendedName>
</protein>
<evidence type="ECO:0000256" key="2">
    <source>
        <dbReference type="SAM" id="SignalP"/>
    </source>
</evidence>
<gene>
    <name evidence="3" type="ORF">ACH5RR_017961</name>
</gene>
<evidence type="ECO:0008006" key="5">
    <source>
        <dbReference type="Google" id="ProtNLM"/>
    </source>
</evidence>
<dbReference type="PANTHER" id="PTHR35274">
    <property type="entry name" value="E6-LIKE PROTEIN"/>
    <property type="match status" value="1"/>
</dbReference>
<proteinExistence type="predicted"/>
<sequence length="278" mass="32372">MAPIAKTFFLLFLLTLLSSLQIIQARDPQNFNKIPSNNGAKETEVIPDKQEQEPNFIPENENGGYGLYGKENVEPYKTTPTNLPYNSQLPKESYPTKYLPKNYNTKAYVTEPEGYRSENNYNNNNFYNGEDTYYNNNEQQGSFGETKLLGSSYTNPSNNRNNYYNNNKNKYYNGEQQASTRFNNYNKKNNYYNTGGNTNTNGGVQKQGMSDTRFMENGKYFYDINMEQNFNRGSYGANDRGYYGNNNNNYNENSFKYSNNNYQDQEQFQNFQDEENLP</sequence>
<dbReference type="InterPro" id="IPR040290">
    <property type="entry name" value="Prot_E6-like"/>
</dbReference>
<evidence type="ECO:0000256" key="1">
    <source>
        <dbReference type="SAM" id="MobiDB-lite"/>
    </source>
</evidence>
<accession>A0ABD2ZNS4</accession>
<evidence type="ECO:0000313" key="4">
    <source>
        <dbReference type="Proteomes" id="UP001630127"/>
    </source>
</evidence>
<keyword evidence="2" id="KW-0732">Signal</keyword>
<organism evidence="3 4">
    <name type="scientific">Cinchona calisaya</name>
    <dbReference type="NCBI Taxonomy" id="153742"/>
    <lineage>
        <taxon>Eukaryota</taxon>
        <taxon>Viridiplantae</taxon>
        <taxon>Streptophyta</taxon>
        <taxon>Embryophyta</taxon>
        <taxon>Tracheophyta</taxon>
        <taxon>Spermatophyta</taxon>
        <taxon>Magnoliopsida</taxon>
        <taxon>eudicotyledons</taxon>
        <taxon>Gunneridae</taxon>
        <taxon>Pentapetalae</taxon>
        <taxon>asterids</taxon>
        <taxon>lamiids</taxon>
        <taxon>Gentianales</taxon>
        <taxon>Rubiaceae</taxon>
        <taxon>Cinchonoideae</taxon>
        <taxon>Cinchoneae</taxon>
        <taxon>Cinchona</taxon>
    </lineage>
</organism>
<dbReference type="PANTHER" id="PTHR35274:SF2">
    <property type="entry name" value="E6-LIKE PROTEIN"/>
    <property type="match status" value="1"/>
</dbReference>
<reference evidence="3 4" key="1">
    <citation type="submission" date="2024-11" db="EMBL/GenBank/DDBJ databases">
        <title>A near-complete genome assembly of Cinchona calisaya.</title>
        <authorList>
            <person name="Lian D.C."/>
            <person name="Zhao X.W."/>
            <person name="Wei L."/>
        </authorList>
    </citation>
    <scope>NUCLEOTIDE SEQUENCE [LARGE SCALE GENOMIC DNA]</scope>
    <source>
        <tissue evidence="3">Nenye</tissue>
    </source>
</reference>
<feature type="signal peptide" evidence="2">
    <location>
        <begin position="1"/>
        <end position="25"/>
    </location>
</feature>
<feature type="region of interest" description="Disordered" evidence="1">
    <location>
        <begin position="79"/>
        <end position="98"/>
    </location>
</feature>
<evidence type="ECO:0000313" key="3">
    <source>
        <dbReference type="EMBL" id="KAL3519812.1"/>
    </source>
</evidence>
<dbReference type="AlphaFoldDB" id="A0ABD2ZNS4"/>
<dbReference type="EMBL" id="JBJUIK010000008">
    <property type="protein sequence ID" value="KAL3519812.1"/>
    <property type="molecule type" value="Genomic_DNA"/>
</dbReference>
<feature type="chain" id="PRO_5044809060" description="Protein E6-like" evidence="2">
    <location>
        <begin position="26"/>
        <end position="278"/>
    </location>
</feature>
<name>A0ABD2ZNS4_9GENT</name>
<keyword evidence="4" id="KW-1185">Reference proteome</keyword>
<feature type="compositionally biased region" description="Polar residues" evidence="1">
    <location>
        <begin position="79"/>
        <end position="90"/>
    </location>
</feature>